<keyword evidence="5" id="KW-0732">Signal</keyword>
<dbReference type="SUPFAM" id="SSF48726">
    <property type="entry name" value="Immunoglobulin"/>
    <property type="match status" value="1"/>
</dbReference>
<dbReference type="AlphaFoldDB" id="A0A7J6BHG5"/>
<dbReference type="FunFam" id="3.30.1680.10:FF:000001">
    <property type="entry name" value="Semaphorin 3F like"/>
    <property type="match status" value="1"/>
</dbReference>
<keyword evidence="12" id="KW-0812">Transmembrane</keyword>
<comment type="similarity">
    <text evidence="3">Belongs to the semaphorin family.</text>
</comment>
<dbReference type="Pfam" id="PF00047">
    <property type="entry name" value="ig"/>
    <property type="match status" value="1"/>
</dbReference>
<keyword evidence="16" id="KW-1185">Reference proteome</keyword>
<dbReference type="SMART" id="SM00630">
    <property type="entry name" value="Sema"/>
    <property type="match status" value="1"/>
</dbReference>
<dbReference type="GO" id="GO:0030335">
    <property type="term" value="P:positive regulation of cell migration"/>
    <property type="evidence" value="ECO:0007669"/>
    <property type="project" value="TreeGrafter"/>
</dbReference>
<dbReference type="SMART" id="SM00409">
    <property type="entry name" value="IG"/>
    <property type="match status" value="1"/>
</dbReference>
<feature type="region of interest" description="Disordered" evidence="11">
    <location>
        <begin position="842"/>
        <end position="871"/>
    </location>
</feature>
<dbReference type="PROSITE" id="PS50835">
    <property type="entry name" value="IG_LIKE"/>
    <property type="match status" value="1"/>
</dbReference>
<evidence type="ECO:0000256" key="11">
    <source>
        <dbReference type="SAM" id="MobiDB-lite"/>
    </source>
</evidence>
<evidence type="ECO:0000256" key="9">
    <source>
        <dbReference type="ARBA" id="ARBA00023319"/>
    </source>
</evidence>
<dbReference type="InterPro" id="IPR007110">
    <property type="entry name" value="Ig-like_dom"/>
</dbReference>
<feature type="transmembrane region" description="Helical" evidence="12">
    <location>
        <begin position="92"/>
        <end position="112"/>
    </location>
</feature>
<dbReference type="Pfam" id="PF01403">
    <property type="entry name" value="Sema"/>
    <property type="match status" value="1"/>
</dbReference>
<comment type="subcellular location">
    <subcellularLocation>
        <location evidence="1">Membrane</location>
    </subcellularLocation>
    <subcellularLocation>
        <location evidence="2">Secreted</location>
    </subcellularLocation>
</comment>
<keyword evidence="4" id="KW-0964">Secreted</keyword>
<dbReference type="GO" id="GO:0071526">
    <property type="term" value="P:semaphorin-plexin signaling pathway"/>
    <property type="evidence" value="ECO:0007669"/>
    <property type="project" value="TreeGrafter"/>
</dbReference>
<evidence type="ECO:0000256" key="1">
    <source>
        <dbReference type="ARBA" id="ARBA00004370"/>
    </source>
</evidence>
<evidence type="ECO:0000256" key="4">
    <source>
        <dbReference type="ARBA" id="ARBA00022525"/>
    </source>
</evidence>
<dbReference type="Gene3D" id="2.130.10.10">
    <property type="entry name" value="YVTN repeat-like/Quinoprotein amine dehydrogenase"/>
    <property type="match status" value="1"/>
</dbReference>
<dbReference type="GO" id="GO:0045499">
    <property type="term" value="F:chemorepellent activity"/>
    <property type="evidence" value="ECO:0007669"/>
    <property type="project" value="TreeGrafter"/>
</dbReference>
<comment type="caution">
    <text evidence="15">The sequence shown here is derived from an EMBL/GenBank/DDBJ whole genome shotgun (WGS) entry which is preliminary data.</text>
</comment>
<dbReference type="PANTHER" id="PTHR11036:SF27">
    <property type="entry name" value="SEMAPHORIN-3F"/>
    <property type="match status" value="1"/>
</dbReference>
<dbReference type="GO" id="GO:0005886">
    <property type="term" value="C:plasma membrane"/>
    <property type="evidence" value="ECO:0007669"/>
    <property type="project" value="TreeGrafter"/>
</dbReference>
<feature type="domain" description="Sema" evidence="14">
    <location>
        <begin position="116"/>
        <end position="629"/>
    </location>
</feature>
<dbReference type="InterPro" id="IPR036352">
    <property type="entry name" value="Semap_dom_sf"/>
</dbReference>
<dbReference type="InterPro" id="IPR027231">
    <property type="entry name" value="Semaphorin"/>
</dbReference>
<dbReference type="EMBL" id="JAAGNN010000001">
    <property type="protein sequence ID" value="KAF4093561.1"/>
    <property type="molecule type" value="Genomic_DNA"/>
</dbReference>
<dbReference type="PROSITE" id="PS51004">
    <property type="entry name" value="SEMA"/>
    <property type="match status" value="1"/>
</dbReference>
<organism evidence="15 16">
    <name type="scientific">Ameiurus melas</name>
    <name type="common">Black bullhead</name>
    <name type="synonym">Silurus melas</name>
    <dbReference type="NCBI Taxonomy" id="219545"/>
    <lineage>
        <taxon>Eukaryota</taxon>
        <taxon>Metazoa</taxon>
        <taxon>Chordata</taxon>
        <taxon>Craniata</taxon>
        <taxon>Vertebrata</taxon>
        <taxon>Euteleostomi</taxon>
        <taxon>Actinopterygii</taxon>
        <taxon>Neopterygii</taxon>
        <taxon>Teleostei</taxon>
        <taxon>Ostariophysi</taxon>
        <taxon>Siluriformes</taxon>
        <taxon>Ictaluridae</taxon>
        <taxon>Ameiurus</taxon>
    </lineage>
</organism>
<evidence type="ECO:0000256" key="7">
    <source>
        <dbReference type="ARBA" id="ARBA00023157"/>
    </source>
</evidence>
<evidence type="ECO:0000256" key="2">
    <source>
        <dbReference type="ARBA" id="ARBA00004613"/>
    </source>
</evidence>
<dbReference type="Gene3D" id="2.60.40.10">
    <property type="entry name" value="Immunoglobulins"/>
    <property type="match status" value="1"/>
</dbReference>
<dbReference type="CDD" id="cd11254">
    <property type="entry name" value="Sema_3F"/>
    <property type="match status" value="1"/>
</dbReference>
<dbReference type="InterPro" id="IPR002165">
    <property type="entry name" value="Plexin_repeat"/>
</dbReference>
<keyword evidence="8" id="KW-0325">Glycoprotein</keyword>
<sequence>MGVAHARNPALWACRMLIRGRHPPAEALPAAVRERRDSGELHCALSFSIWINLLLRSFPAQGVRISTSDLSVFPEASGAEIWCTMLSDRFRLFRIVLVLLVLPVPISASDALSAPRVYLSFKELRSTNTAHHFSFLLNTSDYRILRMDEDHDRMYVGSKDFILSLDLHDINHQPLIIHWPVSSPRKMECVLSSKDNNGECGNFVRLIEPWNRTHLYVCGTGAYNPVCTYINRGHRAMMPLHLQMPQARGRTSRATELETVTDETGLQEYIFRLEPGNEDSGKGKCPYDPKLNSVSALINGELYAGVYIDFMGTDSAIFRTLGKNTAMRTDQYNSRWLNDPSFVHVHLIPDSAEKNDDKLYFFFREKSLEMGQSPKSEARIGRICLNDDGGHCCLVNKWSTFLKARLICSVPGADGIETHFDELRDVYIQPTQDTKNPVIYGVFSVSGSVFKGSAVCVYSMADVRMVFNGPFSHKEGPNYQWVAYTGKIPYPRPGTCPGGTFTPNMKSTKDYPDEVINFMRNHPTMYNSVYPVHKRPLVVRTNVDYEFTTIAVDQVTAADGSYEVLFLGTDRGTVQKVIVLPRDDLQMEELILEEVEVFKVPTPVTTMKISSKRQQLYVASVVGVTQLALHRCDVYGEACADCCLARDPYCAWDGKSCSRYSASHKRRSRRQDVKYGNPIRLCRGYNSNVNKNTLEMVQYGVESSSTFLECQARSPHAAIKWQFHKDNSDRRREVRSDGRVLKTDQGLLLRSLQPSDSGVYVCTATEKNFKHTLMKLQLVVLSSQAVNSVLLESGSRPQTSAWTPSAGQYRELLSILSQPEMGLINQYCHDYWQLGDALRDSGSVKPSELNEQKKPRNRRHHGEEHEDEEET</sequence>
<dbReference type="InterPro" id="IPR003598">
    <property type="entry name" value="Ig_sub2"/>
</dbReference>
<dbReference type="InterPro" id="IPR013783">
    <property type="entry name" value="Ig-like_fold"/>
</dbReference>
<name>A0A7J6BHG5_AMEME</name>
<proteinExistence type="inferred from homology"/>
<evidence type="ECO:0000256" key="6">
    <source>
        <dbReference type="ARBA" id="ARBA00023136"/>
    </source>
</evidence>
<dbReference type="CDD" id="cd05871">
    <property type="entry name" value="Ig_Sema3"/>
    <property type="match status" value="1"/>
</dbReference>
<evidence type="ECO:0000256" key="10">
    <source>
        <dbReference type="PROSITE-ProRule" id="PRU00352"/>
    </source>
</evidence>
<dbReference type="GO" id="GO:0005615">
    <property type="term" value="C:extracellular space"/>
    <property type="evidence" value="ECO:0007669"/>
    <property type="project" value="TreeGrafter"/>
</dbReference>
<dbReference type="Pfam" id="PF01437">
    <property type="entry name" value="PSI"/>
    <property type="match status" value="1"/>
</dbReference>
<dbReference type="InterPro" id="IPR016201">
    <property type="entry name" value="PSI"/>
</dbReference>
<dbReference type="GO" id="GO:0001755">
    <property type="term" value="P:neural crest cell migration"/>
    <property type="evidence" value="ECO:0007669"/>
    <property type="project" value="TreeGrafter"/>
</dbReference>
<dbReference type="PANTHER" id="PTHR11036">
    <property type="entry name" value="SEMAPHORIN"/>
    <property type="match status" value="1"/>
</dbReference>
<dbReference type="GO" id="GO:0007411">
    <property type="term" value="P:axon guidance"/>
    <property type="evidence" value="ECO:0007669"/>
    <property type="project" value="UniProtKB-ARBA"/>
</dbReference>
<dbReference type="InterPro" id="IPR001627">
    <property type="entry name" value="Semap_dom"/>
</dbReference>
<dbReference type="SUPFAM" id="SSF101912">
    <property type="entry name" value="Sema domain"/>
    <property type="match status" value="1"/>
</dbReference>
<dbReference type="Proteomes" id="UP000593565">
    <property type="component" value="Unassembled WGS sequence"/>
</dbReference>
<keyword evidence="12" id="KW-1133">Transmembrane helix</keyword>
<dbReference type="SMART" id="SM00423">
    <property type="entry name" value="PSI"/>
    <property type="match status" value="1"/>
</dbReference>
<dbReference type="InterPro" id="IPR036179">
    <property type="entry name" value="Ig-like_dom_sf"/>
</dbReference>
<dbReference type="SUPFAM" id="SSF103575">
    <property type="entry name" value="Plexin repeat"/>
    <property type="match status" value="1"/>
</dbReference>
<keyword evidence="7" id="KW-1015">Disulfide bond</keyword>
<evidence type="ECO:0000313" key="16">
    <source>
        <dbReference type="Proteomes" id="UP000593565"/>
    </source>
</evidence>
<dbReference type="FunFam" id="2.60.40.10:FF:000030">
    <property type="entry name" value="Semaphorin 3F like"/>
    <property type="match status" value="1"/>
</dbReference>
<keyword evidence="6 12" id="KW-0472">Membrane</keyword>
<dbReference type="Gene3D" id="3.30.1680.10">
    <property type="entry name" value="ligand-binding face of the semaphorins, domain 2"/>
    <property type="match status" value="1"/>
</dbReference>
<reference evidence="15 16" key="1">
    <citation type="submission" date="2020-02" db="EMBL/GenBank/DDBJ databases">
        <title>A chromosome-scale genome assembly of the black bullhead catfish (Ameiurus melas).</title>
        <authorList>
            <person name="Wen M."/>
            <person name="Zham M."/>
            <person name="Cabau C."/>
            <person name="Klopp C."/>
            <person name="Donnadieu C."/>
            <person name="Roques C."/>
            <person name="Bouchez O."/>
            <person name="Lampietro C."/>
            <person name="Jouanno E."/>
            <person name="Herpin A."/>
            <person name="Louis A."/>
            <person name="Berthelot C."/>
            <person name="Parey E."/>
            <person name="Roest-Crollius H."/>
            <person name="Braasch I."/>
            <person name="Postlethwait J."/>
            <person name="Robinson-Rechavi M."/>
            <person name="Echchiki A."/>
            <person name="Begum T."/>
            <person name="Montfort J."/>
            <person name="Schartl M."/>
            <person name="Bobe J."/>
            <person name="Guiguen Y."/>
        </authorList>
    </citation>
    <scope>NUCLEOTIDE SEQUENCE [LARGE SCALE GENOMIC DNA]</scope>
    <source>
        <strain evidence="15">M_S1</strain>
        <tissue evidence="15">Blood</tissue>
    </source>
</reference>
<comment type="caution">
    <text evidence="10">Lacks conserved residue(s) required for the propagation of feature annotation.</text>
</comment>
<evidence type="ECO:0000259" key="13">
    <source>
        <dbReference type="PROSITE" id="PS50835"/>
    </source>
</evidence>
<keyword evidence="9" id="KW-0393">Immunoglobulin domain</keyword>
<dbReference type="InterPro" id="IPR013151">
    <property type="entry name" value="Immunoglobulin_dom"/>
</dbReference>
<dbReference type="InterPro" id="IPR015943">
    <property type="entry name" value="WD40/YVTN_repeat-like_dom_sf"/>
</dbReference>
<gene>
    <name evidence="15" type="ORF">AMELA_G00003270</name>
</gene>
<evidence type="ECO:0000256" key="3">
    <source>
        <dbReference type="ARBA" id="ARBA00009492"/>
    </source>
</evidence>
<evidence type="ECO:0008006" key="17">
    <source>
        <dbReference type="Google" id="ProtNLM"/>
    </source>
</evidence>
<dbReference type="SMART" id="SM00408">
    <property type="entry name" value="IGc2"/>
    <property type="match status" value="1"/>
</dbReference>
<dbReference type="GO" id="GO:0030215">
    <property type="term" value="F:semaphorin receptor binding"/>
    <property type="evidence" value="ECO:0007669"/>
    <property type="project" value="InterPro"/>
</dbReference>
<evidence type="ECO:0000259" key="14">
    <source>
        <dbReference type="PROSITE" id="PS51004"/>
    </source>
</evidence>
<evidence type="ECO:0000313" key="15">
    <source>
        <dbReference type="EMBL" id="KAF4093561.1"/>
    </source>
</evidence>
<evidence type="ECO:0000256" key="8">
    <source>
        <dbReference type="ARBA" id="ARBA00023180"/>
    </source>
</evidence>
<evidence type="ECO:0000256" key="5">
    <source>
        <dbReference type="ARBA" id="ARBA00022729"/>
    </source>
</evidence>
<protein>
    <recommendedName>
        <fullName evidence="17">Semaphorin-3C</fullName>
    </recommendedName>
</protein>
<evidence type="ECO:0000256" key="12">
    <source>
        <dbReference type="SAM" id="Phobius"/>
    </source>
</evidence>
<accession>A0A7J6BHG5</accession>
<feature type="domain" description="Ig-like" evidence="13">
    <location>
        <begin position="702"/>
        <end position="765"/>
    </location>
</feature>
<dbReference type="InterPro" id="IPR003599">
    <property type="entry name" value="Ig_sub"/>
</dbReference>